<protein>
    <recommendedName>
        <fullName evidence="1">Cyclic nucleotide-binding domain-containing protein</fullName>
    </recommendedName>
</protein>
<dbReference type="PANTHER" id="PTHR23011:SF28">
    <property type="entry name" value="CYCLIC NUCLEOTIDE-BINDING DOMAIN CONTAINING PROTEIN"/>
    <property type="match status" value="1"/>
</dbReference>
<dbReference type="SMART" id="SM00100">
    <property type="entry name" value="cNMP"/>
    <property type="match status" value="2"/>
</dbReference>
<dbReference type="PROSITE" id="PS50042">
    <property type="entry name" value="CNMP_BINDING_3"/>
    <property type="match status" value="2"/>
</dbReference>
<evidence type="ECO:0000259" key="1">
    <source>
        <dbReference type="PROSITE" id="PS50042"/>
    </source>
</evidence>
<keyword evidence="3" id="KW-1185">Reference proteome</keyword>
<dbReference type="Proteomes" id="UP001527925">
    <property type="component" value="Unassembled WGS sequence"/>
</dbReference>
<dbReference type="EMBL" id="JADGIZ020000019">
    <property type="protein sequence ID" value="KAL2916036.1"/>
    <property type="molecule type" value="Genomic_DNA"/>
</dbReference>
<name>A0ABR4N9A5_9FUNG</name>
<accession>A0ABR4N9A5</accession>
<gene>
    <name evidence="2" type="ORF">HK105_204460</name>
</gene>
<sequence length="402" mass="46338">MLRSIHAQVDSSLSQTVRDLLAKIAENDRNALETLERTLSIRLRSFARFTHNQKLQFCEIMQYQRLPKARPRFAPQGFMELLADHRVRSYAQETLIVKEGHVSWAFYFILNGQVEIYKIKDNSKHRLNILNSGDSFGDRTMNTLNDKRTACVGTTIDTELLIIDKSDFFRIANTTDEHNITSKIAQLSAVPMLAISDSGFLEKAAYFFRKVRYEPNEAILLEGTESTDLFWILKGTCRCVKLVPFVQKKTRLGFSAVKSHMRAHNASVPLGDDEELVEQLLSIQELQASDCFPDMPMSSARLDQWLTESMFDKERYIDFLVNIDPTSPSSKAYVSVIANTRVEVVAIPRVDFCRLASVRMLLNLLLNQGFRRTPIEQLQHAFLEHRNWQIFKRRVVSEIIRK</sequence>
<evidence type="ECO:0000313" key="3">
    <source>
        <dbReference type="Proteomes" id="UP001527925"/>
    </source>
</evidence>
<dbReference type="InterPro" id="IPR018490">
    <property type="entry name" value="cNMP-bd_dom_sf"/>
</dbReference>
<evidence type="ECO:0000313" key="2">
    <source>
        <dbReference type="EMBL" id="KAL2916036.1"/>
    </source>
</evidence>
<dbReference type="InterPro" id="IPR000595">
    <property type="entry name" value="cNMP-bd_dom"/>
</dbReference>
<dbReference type="Gene3D" id="2.60.120.10">
    <property type="entry name" value="Jelly Rolls"/>
    <property type="match status" value="2"/>
</dbReference>
<dbReference type="PANTHER" id="PTHR23011">
    <property type="entry name" value="CYCLIC NUCLEOTIDE-BINDING DOMAIN CONTAINING PROTEIN"/>
    <property type="match status" value="1"/>
</dbReference>
<feature type="domain" description="Cyclic nucleotide-binding" evidence="1">
    <location>
        <begin position="80"/>
        <end position="171"/>
    </location>
</feature>
<dbReference type="Pfam" id="PF00027">
    <property type="entry name" value="cNMP_binding"/>
    <property type="match status" value="1"/>
</dbReference>
<proteinExistence type="predicted"/>
<comment type="caution">
    <text evidence="2">The sequence shown here is derived from an EMBL/GenBank/DDBJ whole genome shotgun (WGS) entry which is preliminary data.</text>
</comment>
<dbReference type="SUPFAM" id="SSF51206">
    <property type="entry name" value="cAMP-binding domain-like"/>
    <property type="match status" value="2"/>
</dbReference>
<reference evidence="2 3" key="1">
    <citation type="submission" date="2023-09" db="EMBL/GenBank/DDBJ databases">
        <title>Pangenome analysis of Batrachochytrium dendrobatidis and related Chytrids.</title>
        <authorList>
            <person name="Yacoub M.N."/>
            <person name="Stajich J.E."/>
            <person name="James T.Y."/>
        </authorList>
    </citation>
    <scope>NUCLEOTIDE SEQUENCE [LARGE SCALE GENOMIC DNA]</scope>
    <source>
        <strain evidence="2 3">JEL0888</strain>
    </source>
</reference>
<dbReference type="CDD" id="cd00038">
    <property type="entry name" value="CAP_ED"/>
    <property type="match status" value="1"/>
</dbReference>
<dbReference type="InterPro" id="IPR014710">
    <property type="entry name" value="RmlC-like_jellyroll"/>
</dbReference>
<organism evidence="2 3">
    <name type="scientific">Polyrhizophydium stewartii</name>
    <dbReference type="NCBI Taxonomy" id="2732419"/>
    <lineage>
        <taxon>Eukaryota</taxon>
        <taxon>Fungi</taxon>
        <taxon>Fungi incertae sedis</taxon>
        <taxon>Chytridiomycota</taxon>
        <taxon>Chytridiomycota incertae sedis</taxon>
        <taxon>Chytridiomycetes</taxon>
        <taxon>Rhizophydiales</taxon>
        <taxon>Rhizophydiales incertae sedis</taxon>
        <taxon>Polyrhizophydium</taxon>
    </lineage>
</organism>
<feature type="domain" description="Cyclic nucleotide-binding" evidence="1">
    <location>
        <begin position="192"/>
        <end position="268"/>
    </location>
</feature>